<dbReference type="OrthoDB" id="10043382at2759"/>
<dbReference type="InterPro" id="IPR000884">
    <property type="entry name" value="TSP1_rpt"/>
</dbReference>
<dbReference type="GO" id="GO:0050482">
    <property type="term" value="P:arachidonate secretion"/>
    <property type="evidence" value="ECO:0007669"/>
    <property type="project" value="InterPro"/>
</dbReference>
<dbReference type="AlphaFoldDB" id="A0A8J4C7L7"/>
<evidence type="ECO:0000313" key="2">
    <source>
        <dbReference type="Proteomes" id="UP000722791"/>
    </source>
</evidence>
<comment type="caution">
    <text evidence="1">The sequence shown here is derived from an EMBL/GenBank/DDBJ whole genome shotgun (WGS) entry which is preliminary data.</text>
</comment>
<dbReference type="Gene3D" id="2.20.100.10">
    <property type="entry name" value="Thrombospondin type-1 (TSP1) repeat"/>
    <property type="match status" value="1"/>
</dbReference>
<dbReference type="Proteomes" id="UP000722791">
    <property type="component" value="Unassembled WGS sequence"/>
</dbReference>
<dbReference type="InterPro" id="IPR036444">
    <property type="entry name" value="PLipase_A2_dom_sf"/>
</dbReference>
<accession>A0A8J4C7L7</accession>
<evidence type="ECO:0000313" key="1">
    <source>
        <dbReference type="EMBL" id="GIM14754.1"/>
    </source>
</evidence>
<proteinExistence type="predicted"/>
<dbReference type="InterPro" id="IPR036383">
    <property type="entry name" value="TSP1_rpt_sf"/>
</dbReference>
<dbReference type="Gene3D" id="1.20.90.10">
    <property type="entry name" value="Phospholipase A2 domain"/>
    <property type="match status" value="1"/>
</dbReference>
<protein>
    <submittedName>
        <fullName evidence="1">Uncharacterized protein</fullName>
    </submittedName>
</protein>
<dbReference type="EMBL" id="BNCQ01000059">
    <property type="protein sequence ID" value="GIM14754.1"/>
    <property type="molecule type" value="Genomic_DNA"/>
</dbReference>
<reference evidence="1" key="1">
    <citation type="journal article" date="2021" name="Proc. Natl. Acad. Sci. U.S.A.">
        <title>Three genomes in the algal genus Volvox reveal the fate of a haploid sex-determining region after a transition to homothallism.</title>
        <authorList>
            <person name="Yamamoto K."/>
            <person name="Hamaji T."/>
            <person name="Kawai-Toyooka H."/>
            <person name="Matsuzaki R."/>
            <person name="Takahashi F."/>
            <person name="Nishimura Y."/>
            <person name="Kawachi M."/>
            <person name="Noguchi H."/>
            <person name="Minakuchi Y."/>
            <person name="Umen J.G."/>
            <person name="Toyoda A."/>
            <person name="Nozaki H."/>
        </authorList>
    </citation>
    <scope>NUCLEOTIDE SEQUENCE</scope>
    <source>
        <strain evidence="1">NIES-3785</strain>
    </source>
</reference>
<dbReference type="GO" id="GO:0006644">
    <property type="term" value="P:phospholipid metabolic process"/>
    <property type="evidence" value="ECO:0007669"/>
    <property type="project" value="InterPro"/>
</dbReference>
<name>A0A8J4C7L7_9CHLO</name>
<dbReference type="PROSITE" id="PS50092">
    <property type="entry name" value="TSP1"/>
    <property type="match status" value="1"/>
</dbReference>
<organism evidence="1 2">
    <name type="scientific">Volvox reticuliferus</name>
    <dbReference type="NCBI Taxonomy" id="1737510"/>
    <lineage>
        <taxon>Eukaryota</taxon>
        <taxon>Viridiplantae</taxon>
        <taxon>Chlorophyta</taxon>
        <taxon>core chlorophytes</taxon>
        <taxon>Chlorophyceae</taxon>
        <taxon>CS clade</taxon>
        <taxon>Chlamydomonadales</taxon>
        <taxon>Volvocaceae</taxon>
        <taxon>Volvox</taxon>
    </lineage>
</organism>
<dbReference type="SUPFAM" id="SSF82895">
    <property type="entry name" value="TSP-1 type 1 repeat"/>
    <property type="match status" value="1"/>
</dbReference>
<dbReference type="SUPFAM" id="SSF48619">
    <property type="entry name" value="Phospholipase A2, PLA2"/>
    <property type="match status" value="1"/>
</dbReference>
<sequence length="414" mass="45019">MKRFQFNSIKATWWPLACCLPMLVGLLLAATPTVMGDDGVSGGTVACEHYVIITKSSNLASIAATFSTTVAGVHELNPAWFNEADLDEPGAGVPLCVIGTVLPDTTTKPAAASGRVAAESKRLGKRPQSIIAFTTIPGVHTCYEIFMNANPPIDFHTFVAMNPTLDCANMSSTASTVYLPKGTKIGKKPPTTAAQTAAADKDCIFGQWGDWMGCSPDGTKTRFRNIFQQASGSGVPCPPAVETMPCNTTEQQQGHPMRRLMLTTHDCPAGYDGCRVPANLQYYHLFVPSCNLHGICYSCNRHKGWEFASKSYCDKDVYYNKMLVACNSYYWSSSTSVYNLIWCNMMANGYYTAFVIAGQSFYDLENTSKVGRLDDGCHWKPWDPQVNNINSGFHPGFAGCPCNGTSCTYGPYVS</sequence>
<gene>
    <name evidence="1" type="ORF">Vretimale_17550</name>
</gene>
<dbReference type="GO" id="GO:0004623">
    <property type="term" value="F:phospholipase A2 activity"/>
    <property type="evidence" value="ECO:0007669"/>
    <property type="project" value="InterPro"/>
</dbReference>